<feature type="binding site" evidence="13">
    <location>
        <position position="87"/>
    </location>
    <ligand>
        <name>ATP</name>
        <dbReference type="ChEBI" id="CHEBI:30616"/>
    </ligand>
</feature>
<feature type="region of interest" description="Disordered" evidence="14">
    <location>
        <begin position="497"/>
        <end position="519"/>
    </location>
</feature>
<dbReference type="InterPro" id="IPR011009">
    <property type="entry name" value="Kinase-like_dom_sf"/>
</dbReference>
<evidence type="ECO:0000256" key="10">
    <source>
        <dbReference type="ARBA" id="ARBA00023277"/>
    </source>
</evidence>
<dbReference type="FunFam" id="3.30.200.20:FF:000236">
    <property type="entry name" value="Non-specific serine/threonine protein kinase"/>
    <property type="match status" value="1"/>
</dbReference>
<protein>
    <recommendedName>
        <fullName evidence="3">non-specific serine/threonine protein kinase</fullName>
        <ecNumber evidence="3">2.7.11.1</ecNumber>
    </recommendedName>
</protein>
<feature type="compositionally biased region" description="Acidic residues" evidence="14">
    <location>
        <begin position="1"/>
        <end position="10"/>
    </location>
</feature>
<dbReference type="SUPFAM" id="SSF56112">
    <property type="entry name" value="Protein kinase-like (PK-like)"/>
    <property type="match status" value="1"/>
</dbReference>
<dbReference type="SUPFAM" id="SSF103243">
    <property type="entry name" value="KA1-like"/>
    <property type="match status" value="1"/>
</dbReference>
<keyword evidence="7 16" id="KW-0418">Kinase</keyword>
<evidence type="ECO:0000256" key="8">
    <source>
        <dbReference type="ARBA" id="ARBA00022840"/>
    </source>
</evidence>
<dbReference type="FunFam" id="1.10.510.10:FF:000407">
    <property type="entry name" value="Non-specific serine/threonine protein kinase"/>
    <property type="match status" value="1"/>
</dbReference>
<keyword evidence="10" id="KW-0119">Carbohydrate metabolism</keyword>
<evidence type="ECO:0000256" key="3">
    <source>
        <dbReference type="ARBA" id="ARBA00012513"/>
    </source>
</evidence>
<comment type="catalytic activity">
    <reaction evidence="12">
        <text>L-seryl-[protein] + ATP = O-phospho-L-seryl-[protein] + ADP + H(+)</text>
        <dbReference type="Rhea" id="RHEA:17989"/>
        <dbReference type="Rhea" id="RHEA-COMP:9863"/>
        <dbReference type="Rhea" id="RHEA-COMP:11604"/>
        <dbReference type="ChEBI" id="CHEBI:15378"/>
        <dbReference type="ChEBI" id="CHEBI:29999"/>
        <dbReference type="ChEBI" id="CHEBI:30616"/>
        <dbReference type="ChEBI" id="CHEBI:83421"/>
        <dbReference type="ChEBI" id="CHEBI:456216"/>
        <dbReference type="EC" id="2.7.11.1"/>
    </reaction>
</comment>
<dbReference type="Pfam" id="PF00069">
    <property type="entry name" value="Pkinase"/>
    <property type="match status" value="1"/>
</dbReference>
<comment type="subcellular location">
    <subcellularLocation>
        <location evidence="1">Nucleus</location>
    </subcellularLocation>
</comment>
<dbReference type="GO" id="GO:0005634">
    <property type="term" value="C:nucleus"/>
    <property type="evidence" value="ECO:0007669"/>
    <property type="project" value="UniProtKB-SubCell"/>
</dbReference>
<feature type="compositionally biased region" description="Polar residues" evidence="14">
    <location>
        <begin position="754"/>
        <end position="766"/>
    </location>
</feature>
<dbReference type="Pfam" id="PF08587">
    <property type="entry name" value="UBA_2"/>
    <property type="match status" value="1"/>
</dbReference>
<comment type="caution">
    <text evidence="16">The sequence shown here is derived from an EMBL/GenBank/DDBJ whole genome shotgun (WGS) entry which is preliminary data.</text>
</comment>
<feature type="region of interest" description="Disordered" evidence="14">
    <location>
        <begin position="446"/>
        <end position="468"/>
    </location>
</feature>
<dbReference type="EMBL" id="JAKLMC020000013">
    <property type="protein sequence ID" value="KAK5952898.1"/>
    <property type="molecule type" value="Genomic_DNA"/>
</dbReference>
<feature type="region of interest" description="Disordered" evidence="14">
    <location>
        <begin position="847"/>
        <end position="871"/>
    </location>
</feature>
<gene>
    <name evidence="16" type="primary">SNF1</name>
    <name evidence="16" type="ORF">OHC33_006019</name>
</gene>
<dbReference type="InterPro" id="IPR008271">
    <property type="entry name" value="Ser/Thr_kinase_AS"/>
</dbReference>
<evidence type="ECO:0000313" key="16">
    <source>
        <dbReference type="EMBL" id="KAK5952898.1"/>
    </source>
</evidence>
<sequence>MASQINDDELSMSLSAVSRTRSRPSIPLVSPPPKAPLADTPPLNSPTTTHAARRLNEYQLVRNIGEGSFGKVKLARHRASGQEVAMKIINRRKLISRDLAGRIEREIQYLQLLRHPHIIKLYTVITTKTEICMVLEYVPMELFDYIVKHGRLGEAKARKLFQQIICAVEYCHRHKIVHRDLKPENLLLDKNMNVKIADFGLSNIMTDGNFLKTSCGSPNYAAPEVIGGKLYAGPEVDVWSCGVILYVFLVGRLPFDDEFIPTLFKKIQAGAFHIPSQTPPGAADLIRRCLMVHPVQRIQIAEIRQHEWFVKDLPAYLREPVEEFIDTGVDSDKAIDPTQLAPGKPIEVVEKMHDQVVTKLGQTMGYPKQDVKDALNKNEPSAIKDAYLIVRENQIMMETPEYRSGNLADLFGSSPPVPPNYPGFSESPRLTSSRGMDEIKPLTSVSYRDQRRTSRTMSDTSTLVREDERPRVSTVKVLNTSLPGVHEDLLRIREKARAEGRDPDSIFQVPTDENPNAPTQPIPEEVRDQAGVPVKLPQAEQDATARALKPHSRSFTNLANLGVQKEKPQVMPTVAEQEKEKKPPAKSKGRKWQFGIRSRNQPFEAMKCLYTALKTTGAEWEVIPSVRAGSQDGEESSDDQDEGGNEEENELDLPPMPELEPGQRHEILQSKYDHLSPDYYIPRDPWNIRARILKKGLLMPGELTPMSGHSSAVSLPSEAQQQLKRHIEELGGHATEEIIKALGANGPTANIAQKLKSSSQHNSRPSSGAGDPSSYGQDASSGSGSVNSRPESSTGVNISKMTGSHIGVWVFIDIQLYTLDSQTFVVDFKCDGYQNVVWYEPKQKSVTNPNSTVVSPASSRPQSGIDGMSISRNNSYELKKPEGYWKPISKRFKNVEKEVSSPYPYIDVASDLVAHLASG</sequence>
<dbReference type="PANTHER" id="PTHR24346:SF110">
    <property type="entry name" value="NON-SPECIFIC SERINE_THREONINE PROTEIN KINASE"/>
    <property type="match status" value="1"/>
</dbReference>
<reference evidence="16 17" key="1">
    <citation type="submission" date="2022-12" db="EMBL/GenBank/DDBJ databases">
        <title>Genomic features and morphological characterization of a novel Knufia sp. strain isolated from spacecraft assembly facility.</title>
        <authorList>
            <person name="Teixeira M."/>
            <person name="Chander A.M."/>
            <person name="Stajich J.E."/>
            <person name="Venkateswaran K."/>
        </authorList>
    </citation>
    <scope>NUCLEOTIDE SEQUENCE [LARGE SCALE GENOMIC DNA]</scope>
    <source>
        <strain evidence="16 17">FJI-L2-BK-P2</strain>
    </source>
</reference>
<dbReference type="Gene3D" id="1.10.8.10">
    <property type="entry name" value="DNA helicase RuvA subunit, C-terminal domain"/>
    <property type="match status" value="1"/>
</dbReference>
<dbReference type="Pfam" id="PF16579">
    <property type="entry name" value="AdenylateSensor"/>
    <property type="match status" value="1"/>
</dbReference>
<dbReference type="PROSITE" id="PS50011">
    <property type="entry name" value="PROTEIN_KINASE_DOM"/>
    <property type="match status" value="1"/>
</dbReference>
<evidence type="ECO:0000256" key="2">
    <source>
        <dbReference type="ARBA" id="ARBA00006234"/>
    </source>
</evidence>
<feature type="region of interest" description="Disordered" evidence="14">
    <location>
        <begin position="754"/>
        <end position="797"/>
    </location>
</feature>
<keyword evidence="17" id="KW-1185">Reference proteome</keyword>
<feature type="domain" description="Protein kinase" evidence="15">
    <location>
        <begin position="58"/>
        <end position="309"/>
    </location>
</feature>
<evidence type="ECO:0000256" key="4">
    <source>
        <dbReference type="ARBA" id="ARBA00022527"/>
    </source>
</evidence>
<dbReference type="GO" id="GO:0005524">
    <property type="term" value="F:ATP binding"/>
    <property type="evidence" value="ECO:0007669"/>
    <property type="project" value="UniProtKB-UniRule"/>
</dbReference>
<dbReference type="InterPro" id="IPR028375">
    <property type="entry name" value="KA1/Ssp2_C"/>
</dbReference>
<feature type="compositionally biased region" description="Polar residues" evidence="14">
    <location>
        <begin position="774"/>
        <end position="797"/>
    </location>
</feature>
<dbReference type="GO" id="GO:0005737">
    <property type="term" value="C:cytoplasm"/>
    <property type="evidence" value="ECO:0007669"/>
    <property type="project" value="TreeGrafter"/>
</dbReference>
<dbReference type="SMART" id="SM00220">
    <property type="entry name" value="S_TKc"/>
    <property type="match status" value="1"/>
</dbReference>
<feature type="region of interest" description="Disordered" evidence="14">
    <location>
        <begin position="1"/>
        <end position="48"/>
    </location>
</feature>
<accession>A0AAN8EJK7</accession>
<evidence type="ECO:0000256" key="6">
    <source>
        <dbReference type="ARBA" id="ARBA00022741"/>
    </source>
</evidence>
<dbReference type="InterPro" id="IPR013896">
    <property type="entry name" value="SNF1_UBA"/>
</dbReference>
<evidence type="ECO:0000256" key="12">
    <source>
        <dbReference type="ARBA" id="ARBA00048679"/>
    </source>
</evidence>
<dbReference type="EC" id="2.7.11.1" evidence="3"/>
<evidence type="ECO:0000256" key="13">
    <source>
        <dbReference type="PROSITE-ProRule" id="PRU10141"/>
    </source>
</evidence>
<dbReference type="PANTHER" id="PTHR24346">
    <property type="entry name" value="MAP/MICROTUBULE AFFINITY-REGULATING KINASE"/>
    <property type="match status" value="1"/>
</dbReference>
<comment type="catalytic activity">
    <reaction evidence="11">
        <text>L-threonyl-[protein] + ATP = O-phospho-L-threonyl-[protein] + ADP + H(+)</text>
        <dbReference type="Rhea" id="RHEA:46608"/>
        <dbReference type="Rhea" id="RHEA-COMP:11060"/>
        <dbReference type="Rhea" id="RHEA-COMP:11605"/>
        <dbReference type="ChEBI" id="CHEBI:15378"/>
        <dbReference type="ChEBI" id="CHEBI:30013"/>
        <dbReference type="ChEBI" id="CHEBI:30616"/>
        <dbReference type="ChEBI" id="CHEBI:61977"/>
        <dbReference type="ChEBI" id="CHEBI:456216"/>
        <dbReference type="EC" id="2.7.11.1"/>
    </reaction>
</comment>
<keyword evidence="9" id="KW-0539">Nucleus</keyword>
<evidence type="ECO:0000256" key="7">
    <source>
        <dbReference type="ARBA" id="ARBA00022777"/>
    </source>
</evidence>
<evidence type="ECO:0000256" key="1">
    <source>
        <dbReference type="ARBA" id="ARBA00004123"/>
    </source>
</evidence>
<evidence type="ECO:0000256" key="9">
    <source>
        <dbReference type="ARBA" id="ARBA00023242"/>
    </source>
</evidence>
<dbReference type="InterPro" id="IPR017441">
    <property type="entry name" value="Protein_kinase_ATP_BS"/>
</dbReference>
<dbReference type="CDD" id="cd14079">
    <property type="entry name" value="STKc_AMPK_alpha"/>
    <property type="match status" value="1"/>
</dbReference>
<keyword evidence="4" id="KW-0723">Serine/threonine-protein kinase</keyword>
<keyword evidence="8 13" id="KW-0067">ATP-binding</keyword>
<dbReference type="Gene3D" id="3.30.310.80">
    <property type="entry name" value="Kinase associated domain 1, KA1"/>
    <property type="match status" value="2"/>
</dbReference>
<dbReference type="Proteomes" id="UP001316803">
    <property type="component" value="Unassembled WGS sequence"/>
</dbReference>
<dbReference type="PROSITE" id="PS00108">
    <property type="entry name" value="PROTEIN_KINASE_ST"/>
    <property type="match status" value="1"/>
</dbReference>
<dbReference type="InterPro" id="IPR032270">
    <property type="entry name" value="AMPK_C"/>
</dbReference>
<feature type="compositionally biased region" description="Polar residues" evidence="14">
    <location>
        <begin position="847"/>
        <end position="862"/>
    </location>
</feature>
<dbReference type="AlphaFoldDB" id="A0AAN8EJK7"/>
<feature type="compositionally biased region" description="Acidic residues" evidence="14">
    <location>
        <begin position="632"/>
        <end position="651"/>
    </location>
</feature>
<dbReference type="PROSITE" id="PS00107">
    <property type="entry name" value="PROTEIN_KINASE_ATP"/>
    <property type="match status" value="1"/>
</dbReference>
<dbReference type="CDD" id="cd14334">
    <property type="entry name" value="UBA_SNF1_fungi"/>
    <property type="match status" value="1"/>
</dbReference>
<keyword evidence="6 13" id="KW-0547">Nucleotide-binding</keyword>
<feature type="region of interest" description="Disordered" evidence="14">
    <location>
        <begin position="568"/>
        <end position="592"/>
    </location>
</feature>
<proteinExistence type="inferred from homology"/>
<keyword evidence="5 16" id="KW-0808">Transferase</keyword>
<evidence type="ECO:0000259" key="15">
    <source>
        <dbReference type="PROSITE" id="PS50011"/>
    </source>
</evidence>
<feature type="region of interest" description="Disordered" evidence="14">
    <location>
        <begin position="625"/>
        <end position="661"/>
    </location>
</feature>
<evidence type="ECO:0000313" key="17">
    <source>
        <dbReference type="Proteomes" id="UP001316803"/>
    </source>
</evidence>
<organism evidence="16 17">
    <name type="scientific">Knufia fluminis</name>
    <dbReference type="NCBI Taxonomy" id="191047"/>
    <lineage>
        <taxon>Eukaryota</taxon>
        <taxon>Fungi</taxon>
        <taxon>Dikarya</taxon>
        <taxon>Ascomycota</taxon>
        <taxon>Pezizomycotina</taxon>
        <taxon>Eurotiomycetes</taxon>
        <taxon>Chaetothyriomycetidae</taxon>
        <taxon>Chaetothyriales</taxon>
        <taxon>Trichomeriaceae</taxon>
        <taxon>Knufia</taxon>
    </lineage>
</organism>
<evidence type="ECO:0000256" key="5">
    <source>
        <dbReference type="ARBA" id="ARBA00022679"/>
    </source>
</evidence>
<dbReference type="InterPro" id="IPR000719">
    <property type="entry name" value="Prot_kinase_dom"/>
</dbReference>
<dbReference type="Gene3D" id="3.30.200.20">
    <property type="entry name" value="Phosphorylase Kinase, domain 1"/>
    <property type="match status" value="1"/>
</dbReference>
<name>A0AAN8EJK7_9EURO</name>
<dbReference type="GO" id="GO:0004674">
    <property type="term" value="F:protein serine/threonine kinase activity"/>
    <property type="evidence" value="ECO:0007669"/>
    <property type="project" value="UniProtKB-KW"/>
</dbReference>
<dbReference type="Gene3D" id="1.10.510.10">
    <property type="entry name" value="Transferase(Phosphotransferase) domain 1"/>
    <property type="match status" value="1"/>
</dbReference>
<comment type="similarity">
    <text evidence="2">Belongs to the protein kinase superfamily. CAMK Ser/Thr protein kinase family. SNF1 subfamily.</text>
</comment>
<evidence type="ECO:0000256" key="11">
    <source>
        <dbReference type="ARBA" id="ARBA00047899"/>
    </source>
</evidence>
<evidence type="ECO:0000256" key="14">
    <source>
        <dbReference type="SAM" id="MobiDB-lite"/>
    </source>
</evidence>
<dbReference type="GO" id="GO:0035556">
    <property type="term" value="P:intracellular signal transduction"/>
    <property type="evidence" value="ECO:0007669"/>
    <property type="project" value="TreeGrafter"/>
</dbReference>